<dbReference type="EnsemblPlants" id="TraesCS3A02G536600.1">
    <property type="protein sequence ID" value="TraesCS3A02G536600.1"/>
    <property type="gene ID" value="TraesCS3A02G536600"/>
</dbReference>
<proteinExistence type="inferred from homology"/>
<keyword evidence="3" id="KW-0808">Transferase</keyword>
<evidence type="ECO:0000256" key="3">
    <source>
        <dbReference type="ARBA" id="ARBA00022679"/>
    </source>
</evidence>
<dbReference type="OrthoDB" id="1044435at2759"/>
<dbReference type="InterPro" id="IPR036568">
    <property type="entry name" value="GGCT-like_sf"/>
</dbReference>
<keyword evidence="7" id="KW-1185">Reference proteome</keyword>
<evidence type="ECO:0000259" key="5">
    <source>
        <dbReference type="Pfam" id="PF06094"/>
    </source>
</evidence>
<dbReference type="InterPro" id="IPR045038">
    <property type="entry name" value="AIG2-like"/>
</dbReference>
<dbReference type="Gene3D" id="3.10.490.10">
    <property type="entry name" value="Gamma-glutamyl cyclotransferase-like"/>
    <property type="match status" value="1"/>
</dbReference>
<dbReference type="PANTHER" id="PTHR31544:SF3">
    <property type="entry name" value="GAMMA-GLUTAMYLCYCLOTRANSFERASE-RELATED"/>
    <property type="match status" value="1"/>
</dbReference>
<evidence type="ECO:0000256" key="1">
    <source>
        <dbReference type="ARBA" id="ARBA00002782"/>
    </source>
</evidence>
<evidence type="ECO:0000256" key="4">
    <source>
        <dbReference type="ARBA" id="ARBA00030602"/>
    </source>
</evidence>
<dbReference type="InterPro" id="IPR013024">
    <property type="entry name" value="GGCT-like"/>
</dbReference>
<reference evidence="6" key="1">
    <citation type="submission" date="2018-08" db="EMBL/GenBank/DDBJ databases">
        <authorList>
            <person name="Rossello M."/>
        </authorList>
    </citation>
    <scope>NUCLEOTIDE SEQUENCE [LARGE SCALE GENOMIC DNA]</scope>
    <source>
        <strain evidence="6">cv. Chinese Spring</strain>
    </source>
</reference>
<dbReference type="InterPro" id="IPR009288">
    <property type="entry name" value="AIG2-like_dom"/>
</dbReference>
<dbReference type="PANTHER" id="PTHR31544">
    <property type="entry name" value="AIG2-LIKE PROTEIN D"/>
    <property type="match status" value="1"/>
</dbReference>
<accession>A0A3B6ET67</accession>
<feature type="domain" description="Gamma-glutamylcyclotransferase AIG2-like" evidence="5">
    <location>
        <begin position="43"/>
        <end position="119"/>
    </location>
</feature>
<dbReference type="SUPFAM" id="SSF110857">
    <property type="entry name" value="Gamma-glutamyl cyclotransferase-like"/>
    <property type="match status" value="1"/>
</dbReference>
<dbReference type="SMR" id="A0A3B6ET67"/>
<reference evidence="6" key="2">
    <citation type="submission" date="2018-10" db="UniProtKB">
        <authorList>
            <consortium name="EnsemblPlants"/>
        </authorList>
    </citation>
    <scope>IDENTIFICATION</scope>
</reference>
<name>A0A3B6ET67_WHEAT</name>
<comment type="similarity">
    <text evidence="2">Belongs to the gamma-glutamylcyclotransferase family.</text>
</comment>
<comment type="function">
    <text evidence="1">Putative gamma-glutamylcyclotransferase.</text>
</comment>
<sequence>MFSLVLQHTDFFLLVKQIVFLVVHRQQFCKIVPVLFGIQPARLNIRGRVYPAILPVDSNKVPGKVWKGITDGELDVLDTFEDEEYVREAVGISLTDSSDTMIAYAYIWGNVDDPDLYSEWDFDFTRCTKERQSEAKMTEVSPSSRARITA</sequence>
<dbReference type="STRING" id="4565.A0A3B6ET67"/>
<dbReference type="CDD" id="cd06661">
    <property type="entry name" value="GGCT_like"/>
    <property type="match status" value="1"/>
</dbReference>
<dbReference type="AlphaFoldDB" id="A0A3B6ET67"/>
<dbReference type="Proteomes" id="UP000019116">
    <property type="component" value="Chromosome 3A"/>
</dbReference>
<dbReference type="GO" id="GO:0016740">
    <property type="term" value="F:transferase activity"/>
    <property type="evidence" value="ECO:0007669"/>
    <property type="project" value="UniProtKB-KW"/>
</dbReference>
<dbReference type="Gramene" id="TraesCS3A03G1268400.1">
    <property type="protein sequence ID" value="TraesCS3A03G1268400.1.CDS"/>
    <property type="gene ID" value="TraesCS3A03G1268400"/>
</dbReference>
<protein>
    <recommendedName>
        <fullName evidence="4">Putative gamma-glutamylcyclotransferase</fullName>
    </recommendedName>
</protein>
<evidence type="ECO:0000313" key="6">
    <source>
        <dbReference type="EnsemblPlants" id="TraesCS3A02G536600.1"/>
    </source>
</evidence>
<dbReference type="Gramene" id="TraesCS3A02G536600.1">
    <property type="protein sequence ID" value="TraesCS3A02G536600.1"/>
    <property type="gene ID" value="TraesCS3A02G536600"/>
</dbReference>
<evidence type="ECO:0000313" key="7">
    <source>
        <dbReference type="Proteomes" id="UP000019116"/>
    </source>
</evidence>
<dbReference type="Pfam" id="PF06094">
    <property type="entry name" value="GGACT"/>
    <property type="match status" value="1"/>
</dbReference>
<organism evidence="6">
    <name type="scientific">Triticum aestivum</name>
    <name type="common">Wheat</name>
    <dbReference type="NCBI Taxonomy" id="4565"/>
    <lineage>
        <taxon>Eukaryota</taxon>
        <taxon>Viridiplantae</taxon>
        <taxon>Streptophyta</taxon>
        <taxon>Embryophyta</taxon>
        <taxon>Tracheophyta</taxon>
        <taxon>Spermatophyta</taxon>
        <taxon>Magnoliopsida</taxon>
        <taxon>Liliopsida</taxon>
        <taxon>Poales</taxon>
        <taxon>Poaceae</taxon>
        <taxon>BOP clade</taxon>
        <taxon>Pooideae</taxon>
        <taxon>Triticodae</taxon>
        <taxon>Triticeae</taxon>
        <taxon>Triticinae</taxon>
        <taxon>Triticum</taxon>
    </lineage>
</organism>
<evidence type="ECO:0000256" key="2">
    <source>
        <dbReference type="ARBA" id="ARBA00008861"/>
    </source>
</evidence>